<accession>A0A9W7FAG3</accession>
<feature type="compositionally biased region" description="Low complexity" evidence="1">
    <location>
        <begin position="242"/>
        <end position="253"/>
    </location>
</feature>
<evidence type="ECO:0000313" key="2">
    <source>
        <dbReference type="EMBL" id="GMI06979.1"/>
    </source>
</evidence>
<feature type="compositionally biased region" description="Basic residues" evidence="1">
    <location>
        <begin position="385"/>
        <end position="397"/>
    </location>
</feature>
<dbReference type="Proteomes" id="UP001165122">
    <property type="component" value="Unassembled WGS sequence"/>
</dbReference>
<dbReference type="EMBL" id="BRXW01000107">
    <property type="protein sequence ID" value="GMI06979.1"/>
    <property type="molecule type" value="Genomic_DNA"/>
</dbReference>
<feature type="region of interest" description="Disordered" evidence="1">
    <location>
        <begin position="372"/>
        <end position="438"/>
    </location>
</feature>
<name>A0A9W7FAG3_9STRA</name>
<keyword evidence="3" id="KW-1185">Reference proteome</keyword>
<evidence type="ECO:0000256" key="1">
    <source>
        <dbReference type="SAM" id="MobiDB-lite"/>
    </source>
</evidence>
<proteinExistence type="predicted"/>
<dbReference type="AlphaFoldDB" id="A0A9W7FAG3"/>
<sequence length="450" mass="49295">MVQPLDETLLNPNPPPPEPLAFEFGGIRVRVDFRRLRRDINQNEVTLYLNGTTLSDVRTTSTPPLTCQVNPALASPFMKEWQVWQVGDVGVGIARVTQDGVDDVVVGEGGEGLLRRSERGVEGMWREWRERKAREQLAKTEAGVSAMDVSMEAGDNDNDIGSNMDFEEPLPEADGTRQMRELLLQQSQTIQQLLNQLASSREEISSLKTQVLQHQANEAQHTTFHHERSQVPQAQHSPPKIPTLKTPKSPTTSDYDDYDDDAVIVDQMKSSNRTNYDLIGDTSKAVIDDDFPRIRYASDSDFRDDSGDEDDDDDFYDSSKGRKGKNVLHSSFDFSTTSGVSGASNTSVTSSVSGLSGIRQMVNVIDEPPMSMQQQLKPAAAEKPKKLKKAKGTKKAKSKAEGKDGGSKSAPDPEALRRLGEALAQAGNEGGGGTAASDYKSLFSSLMGKM</sequence>
<dbReference type="OrthoDB" id="10626820at2759"/>
<feature type="compositionally biased region" description="Acidic residues" evidence="1">
    <location>
        <begin position="306"/>
        <end position="316"/>
    </location>
</feature>
<protein>
    <submittedName>
        <fullName evidence="2">Uncharacterized protein</fullName>
    </submittedName>
</protein>
<evidence type="ECO:0000313" key="3">
    <source>
        <dbReference type="Proteomes" id="UP001165122"/>
    </source>
</evidence>
<feature type="region of interest" description="Disordered" evidence="1">
    <location>
        <begin position="297"/>
        <end position="329"/>
    </location>
</feature>
<organism evidence="2 3">
    <name type="scientific">Triparma laevis f. longispina</name>
    <dbReference type="NCBI Taxonomy" id="1714387"/>
    <lineage>
        <taxon>Eukaryota</taxon>
        <taxon>Sar</taxon>
        <taxon>Stramenopiles</taxon>
        <taxon>Ochrophyta</taxon>
        <taxon>Bolidophyceae</taxon>
        <taxon>Parmales</taxon>
        <taxon>Triparmaceae</taxon>
        <taxon>Triparma</taxon>
    </lineage>
</organism>
<comment type="caution">
    <text evidence="2">The sequence shown here is derived from an EMBL/GenBank/DDBJ whole genome shotgun (WGS) entry which is preliminary data.</text>
</comment>
<gene>
    <name evidence="2" type="ORF">TrLO_g13197</name>
</gene>
<feature type="region of interest" description="Disordered" evidence="1">
    <location>
        <begin position="215"/>
        <end position="258"/>
    </location>
</feature>
<reference evidence="3" key="1">
    <citation type="journal article" date="2023" name="Commun. Biol.">
        <title>Genome analysis of Parmales, the sister group of diatoms, reveals the evolutionary specialization of diatoms from phago-mixotrophs to photoautotrophs.</title>
        <authorList>
            <person name="Ban H."/>
            <person name="Sato S."/>
            <person name="Yoshikawa S."/>
            <person name="Yamada K."/>
            <person name="Nakamura Y."/>
            <person name="Ichinomiya M."/>
            <person name="Sato N."/>
            <person name="Blanc-Mathieu R."/>
            <person name="Endo H."/>
            <person name="Kuwata A."/>
            <person name="Ogata H."/>
        </authorList>
    </citation>
    <scope>NUCLEOTIDE SEQUENCE [LARGE SCALE GENOMIC DNA]</scope>
    <source>
        <strain evidence="3">NIES 3700</strain>
    </source>
</reference>